<comment type="similarity">
    <text evidence="1">Belongs to the plant LTP family.</text>
</comment>
<dbReference type="Pfam" id="PF14368">
    <property type="entry name" value="LTP_2"/>
    <property type="match status" value="1"/>
</dbReference>
<keyword evidence="6" id="KW-1133">Transmembrane helix</keyword>
<dbReference type="CDD" id="cd00010">
    <property type="entry name" value="AAI_LTSS"/>
    <property type="match status" value="1"/>
</dbReference>
<dbReference type="Gramene" id="Aco017746.1.mrna1">
    <property type="protein sequence ID" value="Aco017746.1.mrna1"/>
    <property type="gene ID" value="Aco017746.1.path1"/>
</dbReference>
<evidence type="ECO:0000256" key="6">
    <source>
        <dbReference type="SAM" id="Phobius"/>
    </source>
</evidence>
<dbReference type="SUPFAM" id="SSF47699">
    <property type="entry name" value="Bifunctional inhibitor/lipid-transfer protein/seed storage 2S albumin"/>
    <property type="match status" value="1"/>
</dbReference>
<dbReference type="AlphaFoldDB" id="A0A6P5F098"/>
<evidence type="ECO:0000313" key="9">
    <source>
        <dbReference type="RefSeq" id="XP_020089551.1"/>
    </source>
</evidence>
<keyword evidence="2" id="KW-0732">Signal</keyword>
<name>A0A6P5F098_ANACO</name>
<keyword evidence="3" id="KW-1015">Disulfide bond</keyword>
<feature type="domain" description="Bifunctional inhibitor/plant lipid transfer protein/seed storage helical" evidence="7">
    <location>
        <begin position="20"/>
        <end position="111"/>
    </location>
</feature>
<evidence type="ECO:0000256" key="4">
    <source>
        <dbReference type="ARBA" id="ARBA00023180"/>
    </source>
</evidence>
<accession>A0A6P5F098</accession>
<feature type="transmembrane region" description="Helical" evidence="6">
    <location>
        <begin position="7"/>
        <end position="27"/>
    </location>
</feature>
<reference evidence="8" key="1">
    <citation type="journal article" date="2015" name="Nat. Genet.">
        <title>The pineapple genome and the evolution of CAM photosynthesis.</title>
        <authorList>
            <person name="Ming R."/>
            <person name="VanBuren R."/>
            <person name="Wai C.M."/>
            <person name="Tang H."/>
            <person name="Schatz M.C."/>
            <person name="Bowers J.E."/>
            <person name="Lyons E."/>
            <person name="Wang M.L."/>
            <person name="Chen J."/>
            <person name="Biggers E."/>
            <person name="Zhang J."/>
            <person name="Huang L."/>
            <person name="Zhang L."/>
            <person name="Miao W."/>
            <person name="Zhang J."/>
            <person name="Ye Z."/>
            <person name="Miao C."/>
            <person name="Lin Z."/>
            <person name="Wang H."/>
            <person name="Zhou H."/>
            <person name="Yim W.C."/>
            <person name="Priest H.D."/>
            <person name="Zheng C."/>
            <person name="Woodhouse M."/>
            <person name="Edger P.P."/>
            <person name="Guyot R."/>
            <person name="Guo H.B."/>
            <person name="Guo H."/>
            <person name="Zheng G."/>
            <person name="Singh R."/>
            <person name="Sharma A."/>
            <person name="Min X."/>
            <person name="Zheng Y."/>
            <person name="Lee H."/>
            <person name="Gurtowski J."/>
            <person name="Sedlazeck F.J."/>
            <person name="Harkess A."/>
            <person name="McKain M.R."/>
            <person name="Liao Z."/>
            <person name="Fang J."/>
            <person name="Liu J."/>
            <person name="Zhang X."/>
            <person name="Zhang Q."/>
            <person name="Hu W."/>
            <person name="Qin Y."/>
            <person name="Wang K."/>
            <person name="Chen L.Y."/>
            <person name="Shirley N."/>
            <person name="Lin Y.R."/>
            <person name="Liu L.Y."/>
            <person name="Hernandez A.G."/>
            <person name="Wright C.L."/>
            <person name="Bulone V."/>
            <person name="Tuskan G.A."/>
            <person name="Heath K."/>
            <person name="Zee F."/>
            <person name="Moore P.H."/>
            <person name="Sunkar R."/>
            <person name="Leebens-Mack J.H."/>
            <person name="Mockler T."/>
            <person name="Bennetzen J.L."/>
            <person name="Freeling M."/>
            <person name="Sankoff D."/>
            <person name="Paterson A.H."/>
            <person name="Zhu X."/>
            <person name="Yang X."/>
            <person name="Smith J.A."/>
            <person name="Cushman J.C."/>
            <person name="Paull R.E."/>
            <person name="Yu Q."/>
        </authorList>
    </citation>
    <scope>NUCLEOTIDE SEQUENCE [LARGE SCALE GENOMIC DNA]</scope>
    <source>
        <strain evidence="8">cv. F153</strain>
    </source>
</reference>
<dbReference type="InterPro" id="IPR016140">
    <property type="entry name" value="Bifunc_inhib/LTP/seed_store"/>
</dbReference>
<protein>
    <submittedName>
        <fullName evidence="9">Lipid transfer-like protein VAS</fullName>
    </submittedName>
</protein>
<evidence type="ECO:0000256" key="3">
    <source>
        <dbReference type="ARBA" id="ARBA00023157"/>
    </source>
</evidence>
<feature type="compositionally biased region" description="Low complexity" evidence="5">
    <location>
        <begin position="115"/>
        <end position="126"/>
    </location>
</feature>
<evidence type="ECO:0000259" key="7">
    <source>
        <dbReference type="Pfam" id="PF14368"/>
    </source>
</evidence>
<proteinExistence type="inferred from homology"/>
<feature type="region of interest" description="Disordered" evidence="5">
    <location>
        <begin position="112"/>
        <end position="136"/>
    </location>
</feature>
<reference evidence="9" key="2">
    <citation type="submission" date="2025-08" db="UniProtKB">
        <authorList>
            <consortium name="RefSeq"/>
        </authorList>
    </citation>
    <scope>IDENTIFICATION</scope>
    <source>
        <tissue evidence="9">Leaf</tissue>
    </source>
</reference>
<dbReference type="RefSeq" id="XP_020089551.1">
    <property type="nucleotide sequence ID" value="XM_020233962.1"/>
</dbReference>
<keyword evidence="6" id="KW-0812">Transmembrane</keyword>
<evidence type="ECO:0000256" key="5">
    <source>
        <dbReference type="SAM" id="MobiDB-lite"/>
    </source>
</evidence>
<evidence type="ECO:0000256" key="2">
    <source>
        <dbReference type="ARBA" id="ARBA00022729"/>
    </source>
</evidence>
<keyword evidence="8" id="KW-1185">Reference proteome</keyword>
<keyword evidence="4" id="KW-0325">Glycoprotein</keyword>
<organism evidence="8 9">
    <name type="scientific">Ananas comosus</name>
    <name type="common">Pineapple</name>
    <name type="synonym">Ananas ananas</name>
    <dbReference type="NCBI Taxonomy" id="4615"/>
    <lineage>
        <taxon>Eukaryota</taxon>
        <taxon>Viridiplantae</taxon>
        <taxon>Streptophyta</taxon>
        <taxon>Embryophyta</taxon>
        <taxon>Tracheophyta</taxon>
        <taxon>Spermatophyta</taxon>
        <taxon>Magnoliopsida</taxon>
        <taxon>Liliopsida</taxon>
        <taxon>Poales</taxon>
        <taxon>Bromeliaceae</taxon>
        <taxon>Bromelioideae</taxon>
        <taxon>Ananas</taxon>
    </lineage>
</organism>
<dbReference type="Gene3D" id="1.10.110.10">
    <property type="entry name" value="Plant lipid-transfer and hydrophobic proteins"/>
    <property type="match status" value="1"/>
</dbReference>
<dbReference type="PANTHER" id="PTHR33044">
    <property type="entry name" value="BIFUNCTIONAL INHIBITOR/LIPID-TRANSFER PROTEIN/SEED STORAGE 2S ALBUMIN SUPERFAMILY PROTEIN-RELATED"/>
    <property type="match status" value="1"/>
</dbReference>
<dbReference type="InterPro" id="IPR043325">
    <property type="entry name" value="LTSS"/>
</dbReference>
<evidence type="ECO:0000256" key="1">
    <source>
        <dbReference type="ARBA" id="ARBA00009748"/>
    </source>
</evidence>
<dbReference type="Proteomes" id="UP000515123">
    <property type="component" value="Linkage group 5"/>
</dbReference>
<dbReference type="InterPro" id="IPR036312">
    <property type="entry name" value="Bifun_inhib/LTP/seed_sf"/>
</dbReference>
<keyword evidence="6" id="KW-0472">Membrane</keyword>
<sequence length="160" mass="16763">MMGYGRCGIINGLAVAAAVVVVMMMGWGAAQTPSTVPSCAEKLVPCQPYMNATSRPPDACCRPLREAVTNELACLCAIFDNPTIRAAFGIDPKKSFQLATYCGVDSSQHQCPAAGAPTPSTTNNSPPATPGGGNSAGHRMNGMGMIGLMSFFLFCWSIFY</sequence>
<evidence type="ECO:0000313" key="8">
    <source>
        <dbReference type="Proteomes" id="UP000515123"/>
    </source>
</evidence>
<dbReference type="OrthoDB" id="690947at2759"/>
<feature type="transmembrane region" description="Helical" evidence="6">
    <location>
        <begin position="140"/>
        <end position="159"/>
    </location>
</feature>
<gene>
    <name evidence="9" type="primary">LOC109711066</name>
</gene>
<dbReference type="GeneID" id="109711066"/>